<reference evidence="2 3" key="1">
    <citation type="journal article" date="2011" name="BMC Genomics">
        <title>Genome sequencing reveals diversification of virulence factor content and possible host adaptation in distinct subpopulations of Salmonella enterica.</title>
        <authorList>
            <person name="den Bakker H.C."/>
            <person name="Moreno Switt A.I."/>
            <person name="Govoni G."/>
            <person name="Cummings C.A."/>
            <person name="Ranieri M.L."/>
            <person name="Degoricija L."/>
            <person name="Hoelzer K."/>
            <person name="Rodriguez-Rivera L.D."/>
            <person name="Brown S."/>
            <person name="Bolchacova E."/>
            <person name="Furtado M.R."/>
            <person name="Wiedmann M."/>
        </authorList>
    </citation>
    <scope>NUCLEOTIDE SEQUENCE [LARGE SCALE GENOMIC DNA]</scope>
    <source>
        <strain evidence="2 3">R8-3404</strain>
    </source>
</reference>
<keyword evidence="1" id="KW-1133">Transmembrane helix</keyword>
<comment type="caution">
    <text evidence="2">The sequence shown here is derived from an EMBL/GenBank/DDBJ whole genome shotgun (WGS) entry which is preliminary data.</text>
</comment>
<dbReference type="Proteomes" id="UP000003915">
    <property type="component" value="Unassembled WGS sequence"/>
</dbReference>
<sequence length="52" mass="5646">TAPVSHSGQKVVLPDIHVSSCVLSILQVIVIFRPVGLKAARHQALHHRRMAA</sequence>
<keyword evidence="1" id="KW-0812">Transmembrane</keyword>
<dbReference type="AlphaFoldDB" id="A0A6C8H7H1"/>
<evidence type="ECO:0000313" key="2">
    <source>
        <dbReference type="EMBL" id="EHC94736.1"/>
    </source>
</evidence>
<evidence type="ECO:0000313" key="3">
    <source>
        <dbReference type="Proteomes" id="UP000003915"/>
    </source>
</evidence>
<evidence type="ECO:0000256" key="1">
    <source>
        <dbReference type="SAM" id="Phobius"/>
    </source>
</evidence>
<gene>
    <name evidence="2" type="ORF">LTSEUGA_1138</name>
</gene>
<keyword evidence="1" id="KW-0472">Membrane</keyword>
<feature type="transmembrane region" description="Helical" evidence="1">
    <location>
        <begin position="16"/>
        <end position="40"/>
    </location>
</feature>
<accession>A0A6C8H7H1</accession>
<protein>
    <submittedName>
        <fullName evidence="2">Uncharacterized protein</fullName>
    </submittedName>
</protein>
<name>A0A6C8H7H1_SALET</name>
<proteinExistence type="predicted"/>
<organism evidence="2 3">
    <name type="scientific">Salmonella enterica subsp. enterica serovar Uganda str. R8-3404</name>
    <dbReference type="NCBI Taxonomy" id="913083"/>
    <lineage>
        <taxon>Bacteria</taxon>
        <taxon>Pseudomonadati</taxon>
        <taxon>Pseudomonadota</taxon>
        <taxon>Gammaproteobacteria</taxon>
        <taxon>Enterobacterales</taxon>
        <taxon>Enterobacteriaceae</taxon>
        <taxon>Salmonella</taxon>
    </lineage>
</organism>
<feature type="non-terminal residue" evidence="2">
    <location>
        <position position="1"/>
    </location>
</feature>
<dbReference type="EMBL" id="AFCV01000284">
    <property type="protein sequence ID" value="EHC94736.1"/>
    <property type="molecule type" value="Genomic_DNA"/>
</dbReference>